<sequence length="178" mass="19600">MSEFACPPPVNSGRERFGESFDQLQVESKISASHVKPLSHAHPVVTPIYHATTYRFDSVSQFNQTNHGSNYIYQRCGNPTVDNVAVIIRELEQGAATMLYNSGLAACSAVLLEFLNAGDHLICMKPIYSGSYSFINETLPRFNVDVQFINVDKVKDFAAAVEAAIKKNTKASITVLPK</sequence>
<dbReference type="GO" id="GO:0005737">
    <property type="term" value="C:cytoplasm"/>
    <property type="evidence" value="ECO:0007669"/>
    <property type="project" value="TreeGrafter"/>
</dbReference>
<dbReference type="GO" id="GO:0016846">
    <property type="term" value="F:carbon-sulfur lyase activity"/>
    <property type="evidence" value="ECO:0007669"/>
    <property type="project" value="TreeGrafter"/>
</dbReference>
<dbReference type="Gene3D" id="3.40.640.10">
    <property type="entry name" value="Type I PLP-dependent aspartate aminotransferase-like (Major domain)"/>
    <property type="match status" value="1"/>
</dbReference>
<keyword evidence="5" id="KW-1185">Reference proteome</keyword>
<evidence type="ECO:0000256" key="3">
    <source>
        <dbReference type="RuleBase" id="RU362118"/>
    </source>
</evidence>
<keyword evidence="2 3" id="KW-0663">Pyridoxal phosphate</keyword>
<comment type="cofactor">
    <cofactor evidence="1 3">
        <name>pyridoxal 5'-phosphate</name>
        <dbReference type="ChEBI" id="CHEBI:597326"/>
    </cofactor>
</comment>
<reference evidence="4 5" key="1">
    <citation type="submission" date="2014-03" db="EMBL/GenBank/DDBJ databases">
        <title>Draft genome of the hookworm Oesophagostomum dentatum.</title>
        <authorList>
            <person name="Mitreva M."/>
        </authorList>
    </citation>
    <scope>NUCLEOTIDE SEQUENCE [LARGE SCALE GENOMIC DNA]</scope>
    <source>
        <strain evidence="4 5">OD-Hann</strain>
    </source>
</reference>
<dbReference type="Proteomes" id="UP000053660">
    <property type="component" value="Unassembled WGS sequence"/>
</dbReference>
<dbReference type="InterPro" id="IPR015424">
    <property type="entry name" value="PyrdxlP-dep_Trfase"/>
</dbReference>
<comment type="similarity">
    <text evidence="3">Belongs to the trans-sulfuration enzymes family.</text>
</comment>
<dbReference type="AlphaFoldDB" id="A0A0B1SAB0"/>
<dbReference type="PANTHER" id="PTHR11808">
    <property type="entry name" value="TRANS-SULFURATION ENZYME FAMILY MEMBER"/>
    <property type="match status" value="1"/>
</dbReference>
<evidence type="ECO:0000256" key="2">
    <source>
        <dbReference type="ARBA" id="ARBA00022898"/>
    </source>
</evidence>
<dbReference type="Pfam" id="PF01053">
    <property type="entry name" value="Cys_Met_Meta_PP"/>
    <property type="match status" value="1"/>
</dbReference>
<gene>
    <name evidence="4" type="ORF">OESDEN_19848</name>
</gene>
<dbReference type="InterPro" id="IPR000277">
    <property type="entry name" value="Cys/Met-Metab_PyrdxlP-dep_enz"/>
</dbReference>
<dbReference type="GO" id="GO:0030170">
    <property type="term" value="F:pyridoxal phosphate binding"/>
    <property type="evidence" value="ECO:0007669"/>
    <property type="project" value="InterPro"/>
</dbReference>
<dbReference type="OrthoDB" id="3512640at2759"/>
<protein>
    <submittedName>
        <fullName evidence="4">Cys/Met metabolism PLP-dependent enzyme</fullName>
    </submittedName>
</protein>
<evidence type="ECO:0000256" key="1">
    <source>
        <dbReference type="ARBA" id="ARBA00001933"/>
    </source>
</evidence>
<accession>A0A0B1SAB0</accession>
<dbReference type="PANTHER" id="PTHR11808:SF80">
    <property type="entry name" value="CYSTATHIONINE GAMMA-LYASE"/>
    <property type="match status" value="1"/>
</dbReference>
<dbReference type="EMBL" id="KN600538">
    <property type="protein sequence ID" value="KHJ80477.1"/>
    <property type="molecule type" value="Genomic_DNA"/>
</dbReference>
<dbReference type="GO" id="GO:0019344">
    <property type="term" value="P:cysteine biosynthetic process"/>
    <property type="evidence" value="ECO:0007669"/>
    <property type="project" value="UniProtKB-UniPathway"/>
</dbReference>
<evidence type="ECO:0000313" key="4">
    <source>
        <dbReference type="EMBL" id="KHJ80477.1"/>
    </source>
</evidence>
<dbReference type="InterPro" id="IPR015421">
    <property type="entry name" value="PyrdxlP-dep_Trfase_major"/>
</dbReference>
<name>A0A0B1SAB0_OESDE</name>
<dbReference type="UniPathway" id="UPA00136">
    <property type="reaction ID" value="UER00202"/>
</dbReference>
<organism evidence="4 5">
    <name type="scientific">Oesophagostomum dentatum</name>
    <name type="common">Nodular worm</name>
    <dbReference type="NCBI Taxonomy" id="61180"/>
    <lineage>
        <taxon>Eukaryota</taxon>
        <taxon>Metazoa</taxon>
        <taxon>Ecdysozoa</taxon>
        <taxon>Nematoda</taxon>
        <taxon>Chromadorea</taxon>
        <taxon>Rhabditida</taxon>
        <taxon>Rhabditina</taxon>
        <taxon>Rhabditomorpha</taxon>
        <taxon>Strongyloidea</taxon>
        <taxon>Strongylidae</taxon>
        <taxon>Oesophagostomum</taxon>
    </lineage>
</organism>
<dbReference type="GO" id="GO:0019346">
    <property type="term" value="P:transsulfuration"/>
    <property type="evidence" value="ECO:0007669"/>
    <property type="project" value="InterPro"/>
</dbReference>
<evidence type="ECO:0000313" key="5">
    <source>
        <dbReference type="Proteomes" id="UP000053660"/>
    </source>
</evidence>
<proteinExistence type="inferred from homology"/>
<dbReference type="SUPFAM" id="SSF53383">
    <property type="entry name" value="PLP-dependent transferases"/>
    <property type="match status" value="1"/>
</dbReference>